<accession>A0ABW3NY78</accession>
<reference evidence="2" key="1">
    <citation type="journal article" date="2019" name="Int. J. Syst. Evol. Microbiol.">
        <title>The Global Catalogue of Microorganisms (GCM) 10K type strain sequencing project: providing services to taxonomists for standard genome sequencing and annotation.</title>
        <authorList>
            <consortium name="The Broad Institute Genomics Platform"/>
            <consortium name="The Broad Institute Genome Sequencing Center for Infectious Disease"/>
            <person name="Wu L."/>
            <person name="Ma J."/>
        </authorList>
    </citation>
    <scope>NUCLEOTIDE SEQUENCE [LARGE SCALE GENOMIC DNA]</scope>
    <source>
        <strain evidence="2">CCUG 54329</strain>
    </source>
</reference>
<protein>
    <submittedName>
        <fullName evidence="1">Uncharacterized protein</fullName>
    </submittedName>
</protein>
<evidence type="ECO:0000313" key="1">
    <source>
        <dbReference type="EMBL" id="MFD1104165.1"/>
    </source>
</evidence>
<dbReference type="Proteomes" id="UP001597203">
    <property type="component" value="Unassembled WGS sequence"/>
</dbReference>
<comment type="caution">
    <text evidence="1">The sequence shown here is derived from an EMBL/GenBank/DDBJ whole genome shotgun (WGS) entry which is preliminary data.</text>
</comment>
<keyword evidence="2" id="KW-1185">Reference proteome</keyword>
<evidence type="ECO:0000313" key="2">
    <source>
        <dbReference type="Proteomes" id="UP001597203"/>
    </source>
</evidence>
<dbReference type="EMBL" id="JBHTLS010000074">
    <property type="protein sequence ID" value="MFD1104165.1"/>
    <property type="molecule type" value="Genomic_DNA"/>
</dbReference>
<proteinExistence type="predicted"/>
<dbReference type="RefSeq" id="WP_126053397.1">
    <property type="nucleotide sequence ID" value="NZ_JBHTLS010000074.1"/>
</dbReference>
<sequence length="91" mass="10058">MDDICLSSDDLGGLQEAFDALLERLDQANFVVSGQKVRPPSPAMDVFNCDLESGQTEVQQQRIDLFEAEPRSDASMEAFARYCLIVEEGNA</sequence>
<organism evidence="1 2">
    <name type="scientific">Sphingobium olei</name>
    <dbReference type="NCBI Taxonomy" id="420955"/>
    <lineage>
        <taxon>Bacteria</taxon>
        <taxon>Pseudomonadati</taxon>
        <taxon>Pseudomonadota</taxon>
        <taxon>Alphaproteobacteria</taxon>
        <taxon>Sphingomonadales</taxon>
        <taxon>Sphingomonadaceae</taxon>
        <taxon>Sphingobium</taxon>
    </lineage>
</organism>
<gene>
    <name evidence="1" type="ORF">ACFQ24_04570</name>
</gene>
<name>A0ABW3NY78_9SPHN</name>